<organism evidence="1 2">
    <name type="scientific">Ixodes persulcatus</name>
    <name type="common">Taiga tick</name>
    <dbReference type="NCBI Taxonomy" id="34615"/>
    <lineage>
        <taxon>Eukaryota</taxon>
        <taxon>Metazoa</taxon>
        <taxon>Ecdysozoa</taxon>
        <taxon>Arthropoda</taxon>
        <taxon>Chelicerata</taxon>
        <taxon>Arachnida</taxon>
        <taxon>Acari</taxon>
        <taxon>Parasitiformes</taxon>
        <taxon>Ixodida</taxon>
        <taxon>Ixodoidea</taxon>
        <taxon>Ixodidae</taxon>
        <taxon>Ixodinae</taxon>
        <taxon>Ixodes</taxon>
    </lineage>
</organism>
<keyword evidence="2" id="KW-1185">Reference proteome</keyword>
<protein>
    <submittedName>
        <fullName evidence="1">Uncharacterized protein</fullName>
    </submittedName>
</protein>
<comment type="caution">
    <text evidence="1">The sequence shown here is derived from an EMBL/GenBank/DDBJ whole genome shotgun (WGS) entry which is preliminary data.</text>
</comment>
<reference evidence="1 2" key="1">
    <citation type="journal article" date="2020" name="Cell">
        <title>Large-Scale Comparative Analyses of Tick Genomes Elucidate Their Genetic Diversity and Vector Capacities.</title>
        <authorList>
            <consortium name="Tick Genome and Microbiome Consortium (TIGMIC)"/>
            <person name="Jia N."/>
            <person name="Wang J."/>
            <person name="Shi W."/>
            <person name="Du L."/>
            <person name="Sun Y."/>
            <person name="Zhan W."/>
            <person name="Jiang J.F."/>
            <person name="Wang Q."/>
            <person name="Zhang B."/>
            <person name="Ji P."/>
            <person name="Bell-Sakyi L."/>
            <person name="Cui X.M."/>
            <person name="Yuan T.T."/>
            <person name="Jiang B.G."/>
            <person name="Yang W.F."/>
            <person name="Lam T.T."/>
            <person name="Chang Q.C."/>
            <person name="Ding S.J."/>
            <person name="Wang X.J."/>
            <person name="Zhu J.G."/>
            <person name="Ruan X.D."/>
            <person name="Zhao L."/>
            <person name="Wei J.T."/>
            <person name="Ye R.Z."/>
            <person name="Que T.C."/>
            <person name="Du C.H."/>
            <person name="Zhou Y.H."/>
            <person name="Cheng J.X."/>
            <person name="Dai P.F."/>
            <person name="Guo W.B."/>
            <person name="Han X.H."/>
            <person name="Huang E.J."/>
            <person name="Li L.F."/>
            <person name="Wei W."/>
            <person name="Gao Y.C."/>
            <person name="Liu J.Z."/>
            <person name="Shao H.Z."/>
            <person name="Wang X."/>
            <person name="Wang C.C."/>
            <person name="Yang T.C."/>
            <person name="Huo Q.B."/>
            <person name="Li W."/>
            <person name="Chen H.Y."/>
            <person name="Chen S.E."/>
            <person name="Zhou L.G."/>
            <person name="Ni X.B."/>
            <person name="Tian J.H."/>
            <person name="Sheng Y."/>
            <person name="Liu T."/>
            <person name="Pan Y.S."/>
            <person name="Xia L.Y."/>
            <person name="Li J."/>
            <person name="Zhao F."/>
            <person name="Cao W.C."/>
        </authorList>
    </citation>
    <scope>NUCLEOTIDE SEQUENCE [LARGE SCALE GENOMIC DNA]</scope>
    <source>
        <strain evidence="1">Iper-2018</strain>
    </source>
</reference>
<gene>
    <name evidence="1" type="ORF">HPB47_012001</name>
</gene>
<dbReference type="EMBL" id="JABSTQ010011478">
    <property type="protein sequence ID" value="KAG0410870.1"/>
    <property type="molecule type" value="Genomic_DNA"/>
</dbReference>
<sequence length="377" mass="41198">MIQTLSITNEQAMPLSKGQDGHGSRRPADLTNGGLKLTNGNSTCDPAQAIDTRVKSERSEVISHVLVTGGAGYLGSCLVPMLLQRGYKVTVYDTFEWGVTSLLPLAGDPNLTMIRGDVRDQELLSRVVERADTVVHLAAVVGYPACSRDPELAMSVNVHGTQVLLRCLQPHQRLVYASTGSCYGAVPEGLCTEETPISPLSLYGRTKAEAEREVLDHGGVALRLATVFGVSPRMRLDLLVNDLTLRALNEKTLNVYEADFHRTFIHVKDAAQAFIFAIDNYDAMKDRPFNVGDDVMNMTKGQVATRIREKVPGCTVVLSDDGKDHDMRNYKVSHQKICSLGFRATLTIDHGIEELIKVLPQMSSSELACCRNVVNGS</sequence>
<proteinExistence type="predicted"/>
<name>A0AC60NUW7_IXOPE</name>
<dbReference type="Proteomes" id="UP000805193">
    <property type="component" value="Unassembled WGS sequence"/>
</dbReference>
<accession>A0AC60NUW7</accession>
<evidence type="ECO:0000313" key="2">
    <source>
        <dbReference type="Proteomes" id="UP000805193"/>
    </source>
</evidence>
<evidence type="ECO:0000313" key="1">
    <source>
        <dbReference type="EMBL" id="KAG0410870.1"/>
    </source>
</evidence>